<dbReference type="EMBL" id="FNVG01000014">
    <property type="protein sequence ID" value="SEG44467.1"/>
    <property type="molecule type" value="Genomic_DNA"/>
</dbReference>
<dbReference type="SUPFAM" id="SSF51316">
    <property type="entry name" value="Mss4-like"/>
    <property type="match status" value="1"/>
</dbReference>
<evidence type="ECO:0000256" key="4">
    <source>
        <dbReference type="ARBA" id="ARBA00023239"/>
    </source>
</evidence>
<dbReference type="Pfam" id="PF04828">
    <property type="entry name" value="GFA"/>
    <property type="match status" value="1"/>
</dbReference>
<keyword evidence="7" id="KW-1185">Reference proteome</keyword>
<dbReference type="GO" id="GO:0046872">
    <property type="term" value="F:metal ion binding"/>
    <property type="evidence" value="ECO:0007669"/>
    <property type="project" value="UniProtKB-KW"/>
</dbReference>
<keyword evidence="4" id="KW-0456">Lyase</keyword>
<dbReference type="GO" id="GO:0016846">
    <property type="term" value="F:carbon-sulfur lyase activity"/>
    <property type="evidence" value="ECO:0007669"/>
    <property type="project" value="InterPro"/>
</dbReference>
<keyword evidence="2" id="KW-0479">Metal-binding</keyword>
<dbReference type="AlphaFoldDB" id="A0A1H6A8T5"/>
<protein>
    <submittedName>
        <fullName evidence="6">Uncharacterized conserved protein</fullName>
    </submittedName>
</protein>
<dbReference type="OrthoDB" id="9786619at2"/>
<dbReference type="Gene3D" id="3.90.1590.10">
    <property type="entry name" value="glutathione-dependent formaldehyde- activating enzyme (gfa)"/>
    <property type="match status" value="1"/>
</dbReference>
<sequence>MKGSCLCGDIQFEVKGIKPSLYQCHCSVCRKSTGSSSNTAAIVNETAFNWIKKASDIREFSLDSGYRVDFCGRCGSPVPNKLRGRKLVWVPAGLLEENGLKITQHIFVGSKAHWDIIGGSATYHKEMPSLEEFVELLDS</sequence>
<reference evidence="7" key="1">
    <citation type="submission" date="2016-10" db="EMBL/GenBank/DDBJ databases">
        <authorList>
            <person name="Varghese N."/>
            <person name="Submissions S."/>
        </authorList>
    </citation>
    <scope>NUCLEOTIDE SEQUENCE [LARGE SCALE GENOMIC DNA]</scope>
    <source>
        <strain evidence="7">CGMCC 1.7062</strain>
    </source>
</reference>
<accession>A0A1H6A8T5</accession>
<dbReference type="Proteomes" id="UP000236721">
    <property type="component" value="Unassembled WGS sequence"/>
</dbReference>
<feature type="domain" description="CENP-V/GFA" evidence="5">
    <location>
        <begin position="1"/>
        <end position="115"/>
    </location>
</feature>
<keyword evidence="3" id="KW-0862">Zinc</keyword>
<comment type="similarity">
    <text evidence="1">Belongs to the Gfa family.</text>
</comment>
<name>A0A1H6A8T5_9VIBR</name>
<dbReference type="PANTHER" id="PTHR33337">
    <property type="entry name" value="GFA DOMAIN-CONTAINING PROTEIN"/>
    <property type="match status" value="1"/>
</dbReference>
<dbReference type="RefSeq" id="WP_103881088.1">
    <property type="nucleotide sequence ID" value="NZ_FNVG01000014.1"/>
</dbReference>
<dbReference type="InterPro" id="IPR006913">
    <property type="entry name" value="CENP-V/GFA"/>
</dbReference>
<dbReference type="InterPro" id="IPR011057">
    <property type="entry name" value="Mss4-like_sf"/>
</dbReference>
<evidence type="ECO:0000256" key="2">
    <source>
        <dbReference type="ARBA" id="ARBA00022723"/>
    </source>
</evidence>
<evidence type="ECO:0000259" key="5">
    <source>
        <dbReference type="PROSITE" id="PS51891"/>
    </source>
</evidence>
<evidence type="ECO:0000313" key="6">
    <source>
        <dbReference type="EMBL" id="SEG44467.1"/>
    </source>
</evidence>
<dbReference type="PANTHER" id="PTHR33337:SF40">
    <property type="entry name" value="CENP-V_GFA DOMAIN-CONTAINING PROTEIN-RELATED"/>
    <property type="match status" value="1"/>
</dbReference>
<dbReference type="PROSITE" id="PS51891">
    <property type="entry name" value="CENP_V_GFA"/>
    <property type="match status" value="1"/>
</dbReference>
<proteinExistence type="inferred from homology"/>
<organism evidence="6 7">
    <name type="scientific">Vibrio hangzhouensis</name>
    <dbReference type="NCBI Taxonomy" id="462991"/>
    <lineage>
        <taxon>Bacteria</taxon>
        <taxon>Pseudomonadati</taxon>
        <taxon>Pseudomonadota</taxon>
        <taxon>Gammaproteobacteria</taxon>
        <taxon>Vibrionales</taxon>
        <taxon>Vibrionaceae</taxon>
        <taxon>Vibrio</taxon>
    </lineage>
</organism>
<evidence type="ECO:0000256" key="1">
    <source>
        <dbReference type="ARBA" id="ARBA00005495"/>
    </source>
</evidence>
<evidence type="ECO:0000313" key="7">
    <source>
        <dbReference type="Proteomes" id="UP000236721"/>
    </source>
</evidence>
<evidence type="ECO:0000256" key="3">
    <source>
        <dbReference type="ARBA" id="ARBA00022833"/>
    </source>
</evidence>
<gene>
    <name evidence="6" type="ORF">SAMN04488244_11469</name>
</gene>